<protein>
    <submittedName>
        <fullName evidence="2">Chemotaxis protein CheW</fullName>
    </submittedName>
</protein>
<evidence type="ECO:0000259" key="1">
    <source>
        <dbReference type="PROSITE" id="PS50851"/>
    </source>
</evidence>
<accession>A0ABS7BZ76</accession>
<dbReference type="InterPro" id="IPR039315">
    <property type="entry name" value="CheW"/>
</dbReference>
<evidence type="ECO:0000313" key="2">
    <source>
        <dbReference type="EMBL" id="MBW7453953.1"/>
    </source>
</evidence>
<gene>
    <name evidence="2" type="ORF">K0U00_07875</name>
</gene>
<dbReference type="PANTHER" id="PTHR22617:SF23">
    <property type="entry name" value="CHEMOTAXIS PROTEIN CHEW"/>
    <property type="match status" value="1"/>
</dbReference>
<dbReference type="Gene3D" id="2.40.50.180">
    <property type="entry name" value="CheA-289, Domain 4"/>
    <property type="match status" value="1"/>
</dbReference>
<dbReference type="RefSeq" id="WP_210038061.1">
    <property type="nucleotide sequence ID" value="NZ_JBHLVU010000022.1"/>
</dbReference>
<dbReference type="InterPro" id="IPR002545">
    <property type="entry name" value="CheW-lke_dom"/>
</dbReference>
<dbReference type="SMART" id="SM00260">
    <property type="entry name" value="CheW"/>
    <property type="match status" value="1"/>
</dbReference>
<dbReference type="PANTHER" id="PTHR22617">
    <property type="entry name" value="CHEMOTAXIS SENSOR HISTIDINE KINASE-RELATED"/>
    <property type="match status" value="1"/>
</dbReference>
<dbReference type="Gene3D" id="2.30.30.40">
    <property type="entry name" value="SH3 Domains"/>
    <property type="match status" value="1"/>
</dbReference>
<feature type="domain" description="CheW-like" evidence="1">
    <location>
        <begin position="5"/>
        <end position="142"/>
    </location>
</feature>
<organism evidence="2 3">
    <name type="scientific">Paenibacillus sepulcri</name>
    <dbReference type="NCBI Taxonomy" id="359917"/>
    <lineage>
        <taxon>Bacteria</taxon>
        <taxon>Bacillati</taxon>
        <taxon>Bacillota</taxon>
        <taxon>Bacilli</taxon>
        <taxon>Bacillales</taxon>
        <taxon>Paenibacillaceae</taxon>
        <taxon>Paenibacillus</taxon>
    </lineage>
</organism>
<reference evidence="2 3" key="1">
    <citation type="submission" date="2021-07" db="EMBL/GenBank/DDBJ databases">
        <title>Paenibacillus radiodurans sp. nov., isolated from the southeastern edge of Tengger Desert.</title>
        <authorList>
            <person name="Zhang G."/>
        </authorList>
    </citation>
    <scope>NUCLEOTIDE SEQUENCE [LARGE SCALE GENOMIC DNA]</scope>
    <source>
        <strain evidence="2 3">CCM 7311</strain>
    </source>
</reference>
<name>A0ABS7BZ76_9BACL</name>
<dbReference type="SUPFAM" id="SSF50341">
    <property type="entry name" value="CheW-like"/>
    <property type="match status" value="1"/>
</dbReference>
<dbReference type="Proteomes" id="UP001519887">
    <property type="component" value="Unassembled WGS sequence"/>
</dbReference>
<dbReference type="InterPro" id="IPR036061">
    <property type="entry name" value="CheW-like_dom_sf"/>
</dbReference>
<sequence>MRVSDEQFVEFELGQENYAIPISAIHEIIRMQDITEIPNGRNYVKGVINLRGKIVPIIHLSRLFELQETPAGKSTRIVVVNHTLEYIGIIVDRVNQVTTFTDIQPPPERIGGINGSYFAGIGISTAGLVGILKMDEVLIQDS</sequence>
<comment type="caution">
    <text evidence="2">The sequence shown here is derived from an EMBL/GenBank/DDBJ whole genome shotgun (WGS) entry which is preliminary data.</text>
</comment>
<proteinExistence type="predicted"/>
<dbReference type="EMBL" id="JAHZIK010000136">
    <property type="protein sequence ID" value="MBW7453953.1"/>
    <property type="molecule type" value="Genomic_DNA"/>
</dbReference>
<dbReference type="Pfam" id="PF01584">
    <property type="entry name" value="CheW"/>
    <property type="match status" value="1"/>
</dbReference>
<keyword evidence="3" id="KW-1185">Reference proteome</keyword>
<evidence type="ECO:0000313" key="3">
    <source>
        <dbReference type="Proteomes" id="UP001519887"/>
    </source>
</evidence>
<dbReference type="PROSITE" id="PS50851">
    <property type="entry name" value="CHEW"/>
    <property type="match status" value="1"/>
</dbReference>